<dbReference type="KEGG" id="bgp:BGL_1c03910"/>
<feature type="transmembrane region" description="Helical" evidence="1">
    <location>
        <begin position="30"/>
        <end position="48"/>
    </location>
</feature>
<gene>
    <name evidence="2" type="ORF">BGL_1c03910</name>
</gene>
<dbReference type="EMBL" id="CP002580">
    <property type="protein sequence ID" value="AJK44933.1"/>
    <property type="molecule type" value="Genomic_DNA"/>
</dbReference>
<dbReference type="AlphaFoldDB" id="A0A0B6RNJ5"/>
<evidence type="ECO:0000313" key="3">
    <source>
        <dbReference type="Proteomes" id="UP000031838"/>
    </source>
</evidence>
<evidence type="ECO:0000256" key="1">
    <source>
        <dbReference type="SAM" id="Phobius"/>
    </source>
</evidence>
<feature type="transmembrane region" description="Helical" evidence="1">
    <location>
        <begin position="60"/>
        <end position="81"/>
    </location>
</feature>
<evidence type="ECO:0000313" key="2">
    <source>
        <dbReference type="EMBL" id="AJK44933.1"/>
    </source>
</evidence>
<organism evidence="2 3">
    <name type="scientific">Burkholderia plantarii</name>
    <dbReference type="NCBI Taxonomy" id="41899"/>
    <lineage>
        <taxon>Bacteria</taxon>
        <taxon>Pseudomonadati</taxon>
        <taxon>Pseudomonadota</taxon>
        <taxon>Betaproteobacteria</taxon>
        <taxon>Burkholderiales</taxon>
        <taxon>Burkholderiaceae</taxon>
        <taxon>Burkholderia</taxon>
    </lineage>
</organism>
<reference evidence="2 3" key="2">
    <citation type="journal article" date="2016" name="Appl. Microbiol. Biotechnol.">
        <title>Mutations improving production and secretion of extracellular lipase by Burkholderia glumae PG1.</title>
        <authorList>
            <person name="Knapp A."/>
            <person name="Voget S."/>
            <person name="Gao R."/>
            <person name="Zaburannyi N."/>
            <person name="Krysciak D."/>
            <person name="Breuer M."/>
            <person name="Hauer B."/>
            <person name="Streit W.R."/>
            <person name="Muller R."/>
            <person name="Daniel R."/>
            <person name="Jaeger K.E."/>
        </authorList>
    </citation>
    <scope>NUCLEOTIDE SEQUENCE [LARGE SCALE GENOMIC DNA]</scope>
    <source>
        <strain evidence="2 3">PG1</strain>
    </source>
</reference>
<reference evidence="3" key="1">
    <citation type="submission" date="2011-03" db="EMBL/GenBank/DDBJ databases">
        <authorList>
            <person name="Voget S."/>
            <person name="Streit W.R."/>
            <person name="Jaeger K.E."/>
            <person name="Daniel R."/>
        </authorList>
    </citation>
    <scope>NUCLEOTIDE SEQUENCE [LARGE SCALE GENOMIC DNA]</scope>
    <source>
        <strain evidence="3">PG1</strain>
    </source>
</reference>
<accession>A0A0B6RNJ5</accession>
<dbReference type="HOGENOM" id="CLU_160040_3_0_4"/>
<sequence length="83" mass="8413">MNWLGIVVLGLAVGGLGWWLHPARAGRRGWRAALVAGLAGAAAARLAGNLTGLFHDGGTLEWPVCAATALAAVTLTTGALARR</sequence>
<keyword evidence="1" id="KW-0472">Membrane</keyword>
<dbReference type="Proteomes" id="UP000031838">
    <property type="component" value="Chromosome 1"/>
</dbReference>
<name>A0A0B6RNJ5_BURPL</name>
<feature type="transmembrane region" description="Helical" evidence="1">
    <location>
        <begin position="6"/>
        <end position="23"/>
    </location>
</feature>
<keyword evidence="3" id="KW-1185">Reference proteome</keyword>
<keyword evidence="1" id="KW-0812">Transmembrane</keyword>
<keyword evidence="1" id="KW-1133">Transmembrane helix</keyword>
<protein>
    <recommendedName>
        <fullName evidence="4">GlsB/YeaQ/YmgE family stress response membrane protein</fullName>
    </recommendedName>
</protein>
<proteinExistence type="predicted"/>
<evidence type="ECO:0008006" key="4">
    <source>
        <dbReference type="Google" id="ProtNLM"/>
    </source>
</evidence>
<dbReference type="RefSeq" id="WP_042623728.1">
    <property type="nucleotide sequence ID" value="NZ_CP002580.1"/>
</dbReference>